<reference evidence="1" key="1">
    <citation type="journal article" date="2015" name="Nature">
        <title>Complex archaea that bridge the gap between prokaryotes and eukaryotes.</title>
        <authorList>
            <person name="Spang A."/>
            <person name="Saw J.H."/>
            <person name="Jorgensen S.L."/>
            <person name="Zaremba-Niedzwiedzka K."/>
            <person name="Martijn J."/>
            <person name="Lind A.E."/>
            <person name="van Eijk R."/>
            <person name="Schleper C."/>
            <person name="Guy L."/>
            <person name="Ettema T.J."/>
        </authorList>
    </citation>
    <scope>NUCLEOTIDE SEQUENCE</scope>
</reference>
<dbReference type="EMBL" id="LAZR01060923">
    <property type="protein sequence ID" value="KKK64661.1"/>
    <property type="molecule type" value="Genomic_DNA"/>
</dbReference>
<protein>
    <recommendedName>
        <fullName evidence="2">BIG2 domain-containing protein</fullName>
    </recommendedName>
</protein>
<proteinExistence type="predicted"/>
<gene>
    <name evidence="1" type="ORF">LCGC14_2981960</name>
</gene>
<organism evidence="1">
    <name type="scientific">marine sediment metagenome</name>
    <dbReference type="NCBI Taxonomy" id="412755"/>
    <lineage>
        <taxon>unclassified sequences</taxon>
        <taxon>metagenomes</taxon>
        <taxon>ecological metagenomes</taxon>
    </lineage>
</organism>
<evidence type="ECO:0008006" key="2">
    <source>
        <dbReference type="Google" id="ProtNLM"/>
    </source>
</evidence>
<sequence>MPKKITVRPNEEGTIVITATYKDHKKNSVTPQTMVWKLTDVDGTVINSRSAVTIAVPTAADKVVLSGDDLPTSGSDRD</sequence>
<name>A0A0F8ZXJ7_9ZZZZ</name>
<comment type="caution">
    <text evidence="1">The sequence shown here is derived from an EMBL/GenBank/DDBJ whole genome shotgun (WGS) entry which is preliminary data.</text>
</comment>
<dbReference type="AlphaFoldDB" id="A0A0F8ZXJ7"/>
<accession>A0A0F8ZXJ7</accession>
<evidence type="ECO:0000313" key="1">
    <source>
        <dbReference type="EMBL" id="KKK64661.1"/>
    </source>
</evidence>
<feature type="non-terminal residue" evidence="1">
    <location>
        <position position="78"/>
    </location>
</feature>